<protein>
    <recommendedName>
        <fullName evidence="4">DUF2070 domain-containing protein</fullName>
    </recommendedName>
</protein>
<organism evidence="2 3">
    <name type="scientific">Thermofilum adornatum 1505</name>
    <dbReference type="NCBI Taxonomy" id="697581"/>
    <lineage>
        <taxon>Archaea</taxon>
        <taxon>Thermoproteota</taxon>
        <taxon>Thermoprotei</taxon>
        <taxon>Thermofilales</taxon>
        <taxon>Thermofilaceae</taxon>
        <taxon>Thermofilum</taxon>
    </lineage>
</organism>
<name>A0A3G1A6F2_9CREN</name>
<gene>
    <name evidence="2" type="ORF">TCARB_1506</name>
</gene>
<dbReference type="AlphaFoldDB" id="A0A3G1A6F2"/>
<evidence type="ECO:0000313" key="3">
    <source>
        <dbReference type="Proteomes" id="UP000266720"/>
    </source>
</evidence>
<feature type="transmembrane region" description="Helical" evidence="1">
    <location>
        <begin position="90"/>
        <end position="114"/>
    </location>
</feature>
<dbReference type="Proteomes" id="UP000266720">
    <property type="component" value="Chromosome"/>
</dbReference>
<accession>A0A3G1A6F2</accession>
<dbReference type="GeneID" id="25406906"/>
<feature type="transmembrane region" description="Helical" evidence="1">
    <location>
        <begin position="189"/>
        <end position="206"/>
    </location>
</feature>
<dbReference type="KEGG" id="tcb:TCARB_1506"/>
<feature type="transmembrane region" description="Helical" evidence="1">
    <location>
        <begin position="66"/>
        <end position="84"/>
    </location>
</feature>
<dbReference type="EMBL" id="CP007493">
    <property type="protein sequence ID" value="AJB42550.1"/>
    <property type="molecule type" value="Genomic_DNA"/>
</dbReference>
<sequence length="454" mass="49937">MSRVVARNLLAGVSTYIAVTLFLKLVEEPYSPFSLVPLIASLGSPTLGVAFAALLPVLVSYLNGKYAYALIFLPASLFILFKNVQNWRGAVLILLSSLLAVLAPVTLPFVLGVLLSQVAGEDYREAVSSGLVFSLVLFVLSGVRAENTFVDYFLLLPGGIYSSVSSNNPISAASLFYLVLFEEMMKNPFLLASLLGLISGFIVASVSGKSGRLRGITLGSLVVFVPSFAYTLNYVNSLAGLLFMAGTGLGIALLGGFSIPRISFSTRRKKGEEKRPRPAVDIVFRDILAILRGAEAEGILRNISNVVVMGLCLKDEEYVAGLVRRMIGENVHVYLLHREDKERIVSLPKDQTIVVYISPFSPEEYKSVLAQLTRFPPEVFETTTLSIRMTVPRMCRSQFVEVAYTMLSLVEKGYTARRAFETAMSSQRPSVGEEFFYLLEYLSSEYVVLGFRQR</sequence>
<keyword evidence="1" id="KW-0472">Membrane</keyword>
<keyword evidence="1" id="KW-0812">Transmembrane</keyword>
<proteinExistence type="predicted"/>
<reference evidence="3" key="1">
    <citation type="book" date="2010" name="EXTREMOPHILES" publisher="0:0-0">
        <title>Complete genome sequences of ten hyperthermophilic archaea reveal their metabolic capabilities and possible ecological roles.</title>
        <editorList>
            <person name="?"/>
        </editorList>
        <authorList>
            <person name="Ravin N.V."/>
            <person name="Mardanov A.V."/>
            <person name="Bonch-Osmolovskaya E.A."/>
            <person name="Skryabin K.G."/>
        </authorList>
    </citation>
    <scope>NUCLEOTIDE SEQUENCE [LARGE SCALE GENOMIC DNA]</scope>
    <source>
        <strain evidence="3">1505</strain>
    </source>
</reference>
<feature type="transmembrane region" description="Helical" evidence="1">
    <location>
        <begin position="9"/>
        <end position="26"/>
    </location>
</feature>
<feature type="transmembrane region" description="Helical" evidence="1">
    <location>
        <begin position="38"/>
        <end position="59"/>
    </location>
</feature>
<feature type="transmembrane region" description="Helical" evidence="1">
    <location>
        <begin position="213"/>
        <end position="232"/>
    </location>
</feature>
<dbReference type="RefSeq" id="WP_052887103.1">
    <property type="nucleotide sequence ID" value="NZ_CP007493.1"/>
</dbReference>
<feature type="transmembrane region" description="Helical" evidence="1">
    <location>
        <begin position="126"/>
        <end position="145"/>
    </location>
</feature>
<dbReference type="STRING" id="697581.TCARB_1506"/>
<evidence type="ECO:0000256" key="1">
    <source>
        <dbReference type="SAM" id="Phobius"/>
    </source>
</evidence>
<evidence type="ECO:0008006" key="4">
    <source>
        <dbReference type="Google" id="ProtNLM"/>
    </source>
</evidence>
<evidence type="ECO:0000313" key="2">
    <source>
        <dbReference type="EMBL" id="AJB42550.1"/>
    </source>
</evidence>
<keyword evidence="1" id="KW-1133">Transmembrane helix</keyword>
<feature type="transmembrane region" description="Helical" evidence="1">
    <location>
        <begin position="238"/>
        <end position="259"/>
    </location>
</feature>